<gene>
    <name evidence="2" type="ORF">EMQ_1248</name>
</gene>
<dbReference type="SMART" id="SM00901">
    <property type="entry name" value="FRG"/>
    <property type="match status" value="1"/>
</dbReference>
<reference evidence="2 3" key="1">
    <citation type="journal article" date="2011" name="Microbiology">
        <title>Transcriptome response to different carbon sources in Acetobacter aceti.</title>
        <authorList>
            <person name="Sakurai K."/>
            <person name="Arai H."/>
            <person name="Ishii M."/>
            <person name="Igarashi Y."/>
        </authorList>
    </citation>
    <scope>NUCLEOTIDE SEQUENCE [LARGE SCALE GENOMIC DNA]</scope>
    <source>
        <strain evidence="2 3">NBRC 14818</strain>
    </source>
</reference>
<proteinExistence type="predicted"/>
<feature type="domain" description="FRG" evidence="1">
    <location>
        <begin position="109"/>
        <end position="240"/>
    </location>
</feature>
<dbReference type="RefSeq" id="WP_010666890.1">
    <property type="nucleotide sequence ID" value="NZ_AP023410.1"/>
</dbReference>
<dbReference type="Pfam" id="PF08867">
    <property type="entry name" value="FRG"/>
    <property type="match status" value="1"/>
</dbReference>
<protein>
    <recommendedName>
        <fullName evidence="1">FRG domain-containing protein</fullName>
    </recommendedName>
</protein>
<evidence type="ECO:0000313" key="2">
    <source>
        <dbReference type="EMBL" id="BCK75642.1"/>
    </source>
</evidence>
<keyword evidence="3" id="KW-1185">Reference proteome</keyword>
<sequence>MHSIDQLFAHLDNINPIADRVSPACNIGQVNNSAGTPGFVDGIYGNCWSWTPAHGAAVYGRTDDLPIGPLDRLANGVFLRVPYRRVPVIEVGSIEEVRAIASSVKSGDPNVRGVWRGQSSHYTTEKAGRTKDELLRLYGAEDVDEPSLLPSAARTGLYFPDSFSAWSALLDLYVHERAREHSNQRELLNFVNSYRYRMWGFATAQHYGLPSVGLDVTHEIDVALFFALHTFETNIEGIITATRAAPSDAPIIYGLGGFSDHELFEDEKLAPKRLLCTRPRAQSAMFFSTGWGHAPNNAAQRIYVALKLVGHETWKFDFEPSHYFPRSQDDEFLRFLLERKSELKLPIVQNLLSKIYYIP</sequence>
<evidence type="ECO:0000259" key="1">
    <source>
        <dbReference type="SMART" id="SM00901"/>
    </source>
</evidence>
<evidence type="ECO:0000313" key="3">
    <source>
        <dbReference type="Proteomes" id="UP000516424"/>
    </source>
</evidence>
<accession>A0AB33IHZ2</accession>
<organism evidence="2 3">
    <name type="scientific">Acetobacter aceti NBRC 14818</name>
    <dbReference type="NCBI Taxonomy" id="887700"/>
    <lineage>
        <taxon>Bacteria</taxon>
        <taxon>Pseudomonadati</taxon>
        <taxon>Pseudomonadota</taxon>
        <taxon>Alphaproteobacteria</taxon>
        <taxon>Acetobacterales</taxon>
        <taxon>Acetobacteraceae</taxon>
        <taxon>Acetobacter</taxon>
        <taxon>Acetobacter subgen. Acetobacter</taxon>
    </lineage>
</organism>
<dbReference type="InterPro" id="IPR014966">
    <property type="entry name" value="FRG-dom"/>
</dbReference>
<dbReference type="Proteomes" id="UP000516424">
    <property type="component" value="Chromosome"/>
</dbReference>
<dbReference type="EMBL" id="AP023410">
    <property type="protein sequence ID" value="BCK75642.1"/>
    <property type="molecule type" value="Genomic_DNA"/>
</dbReference>
<dbReference type="AlphaFoldDB" id="A0AB33IHZ2"/>
<name>A0AB33IHZ2_ACEAC</name>